<dbReference type="InterPro" id="IPR051906">
    <property type="entry name" value="TolC-like"/>
</dbReference>
<keyword evidence="5" id="KW-0812">Transmembrane</keyword>
<evidence type="ECO:0000256" key="2">
    <source>
        <dbReference type="ARBA" id="ARBA00007613"/>
    </source>
</evidence>
<dbReference type="PANTHER" id="PTHR30026:SF21">
    <property type="entry name" value="SLR1270 PROTEIN"/>
    <property type="match status" value="1"/>
</dbReference>
<dbReference type="AlphaFoldDB" id="G8TD07"/>
<evidence type="ECO:0000256" key="4">
    <source>
        <dbReference type="ARBA" id="ARBA00022452"/>
    </source>
</evidence>
<feature type="coiled-coil region" evidence="8">
    <location>
        <begin position="327"/>
        <end position="365"/>
    </location>
</feature>
<dbReference type="GO" id="GO:1990281">
    <property type="term" value="C:efflux pump complex"/>
    <property type="evidence" value="ECO:0007669"/>
    <property type="project" value="TreeGrafter"/>
</dbReference>
<evidence type="ECO:0000256" key="7">
    <source>
        <dbReference type="ARBA" id="ARBA00023237"/>
    </source>
</evidence>
<evidence type="ECO:0000313" key="11">
    <source>
        <dbReference type="Proteomes" id="UP000005438"/>
    </source>
</evidence>
<dbReference type="EMBL" id="CP003178">
    <property type="protein sequence ID" value="AEV97216.1"/>
    <property type="molecule type" value="Genomic_DNA"/>
</dbReference>
<comment type="subcellular location">
    <subcellularLocation>
        <location evidence="1">Cell outer membrane</location>
    </subcellularLocation>
</comment>
<dbReference type="OrthoDB" id="13803at2"/>
<keyword evidence="9" id="KW-0732">Signal</keyword>
<dbReference type="GO" id="GO:0015562">
    <property type="term" value="F:efflux transmembrane transporter activity"/>
    <property type="evidence" value="ECO:0007669"/>
    <property type="project" value="InterPro"/>
</dbReference>
<evidence type="ECO:0000256" key="6">
    <source>
        <dbReference type="ARBA" id="ARBA00023136"/>
    </source>
</evidence>
<name>G8TD07_NIAKG</name>
<sequence length="439" mass="49440">MKRKIFRLYIAIQLGCTGYFSAAAQDQPQSLTLEEAINNTINNNRQLTISKLEEKVSQYNYKSTAAFFLPQVNLSYSGFATNNPLNAFGFKLQQQAITQDDFNPKLLNNPSSTSDFMTQVYVQQPLLNMDMAYMRKSVLKQTEVLSYKTARIKEYLEFQVKDTYLQLRLQNETKKVLEASLVSFKALYQFTKDRYEQGLLQKSDLLNTEVLVRTMENNLAEVQSGIQNLSDRLSLLMGKDPGVLYAVSGAMKDQLPAHDTLPAGRSDFRAMEAGIASIDYSIKSSQAGLLPRINAFANYQLHDPSPFGFGGNGYLAGVQFSWDLFKGNSVRNKIASLELEKDKMNEELVKQKEESRSDILKALRQYQDAGATISRQKLAISAAEEAFRVLQNRYNQGLVNTTDILMAQTQVSNQQLALAQAVFAQQMATAWLEFLTSNN</sequence>
<proteinExistence type="inferred from homology"/>
<evidence type="ECO:0000256" key="3">
    <source>
        <dbReference type="ARBA" id="ARBA00022448"/>
    </source>
</evidence>
<gene>
    <name evidence="10" type="ordered locus">Niako_0837</name>
</gene>
<dbReference type="STRING" id="700598.Niako_0837"/>
<keyword evidence="6" id="KW-0472">Membrane</keyword>
<reference evidence="10 11" key="1">
    <citation type="submission" date="2011-12" db="EMBL/GenBank/DDBJ databases">
        <title>The complete genome of Niastella koreensis GR20-10.</title>
        <authorList>
            <consortium name="US DOE Joint Genome Institute (JGI-PGF)"/>
            <person name="Lucas S."/>
            <person name="Han J."/>
            <person name="Lapidus A."/>
            <person name="Bruce D."/>
            <person name="Goodwin L."/>
            <person name="Pitluck S."/>
            <person name="Peters L."/>
            <person name="Kyrpides N."/>
            <person name="Mavromatis K."/>
            <person name="Ivanova N."/>
            <person name="Mikhailova N."/>
            <person name="Davenport K."/>
            <person name="Saunders E."/>
            <person name="Detter J.C."/>
            <person name="Tapia R."/>
            <person name="Han C."/>
            <person name="Land M."/>
            <person name="Hauser L."/>
            <person name="Markowitz V."/>
            <person name="Cheng J.-F."/>
            <person name="Hugenholtz P."/>
            <person name="Woyke T."/>
            <person name="Wu D."/>
            <person name="Tindall B."/>
            <person name="Pomrenke H."/>
            <person name="Brambilla E."/>
            <person name="Klenk H.-P."/>
            <person name="Eisen J.A."/>
        </authorList>
    </citation>
    <scope>NUCLEOTIDE SEQUENCE [LARGE SCALE GENOMIC DNA]</scope>
    <source>
        <strain evidence="11">DSM 17620 / KACC 11465 / NBRC 106392 / GR20-10</strain>
    </source>
</reference>
<evidence type="ECO:0000313" key="10">
    <source>
        <dbReference type="EMBL" id="AEV97216.1"/>
    </source>
</evidence>
<dbReference type="Proteomes" id="UP000005438">
    <property type="component" value="Chromosome"/>
</dbReference>
<dbReference type="RefSeq" id="WP_014217130.1">
    <property type="nucleotide sequence ID" value="NC_016609.1"/>
</dbReference>
<feature type="signal peptide" evidence="9">
    <location>
        <begin position="1"/>
        <end position="22"/>
    </location>
</feature>
<dbReference type="HOGENOM" id="CLU_012817_10_3_10"/>
<evidence type="ECO:0000256" key="5">
    <source>
        <dbReference type="ARBA" id="ARBA00022692"/>
    </source>
</evidence>
<evidence type="ECO:0000256" key="8">
    <source>
        <dbReference type="SAM" id="Coils"/>
    </source>
</evidence>
<keyword evidence="7" id="KW-0998">Cell outer membrane</keyword>
<dbReference type="eggNOG" id="COG1538">
    <property type="taxonomic scope" value="Bacteria"/>
</dbReference>
<evidence type="ECO:0000256" key="1">
    <source>
        <dbReference type="ARBA" id="ARBA00004442"/>
    </source>
</evidence>
<accession>G8TD07</accession>
<organism evidence="10 11">
    <name type="scientific">Niastella koreensis (strain DSM 17620 / KACC 11465 / NBRC 106392 / GR20-10)</name>
    <dbReference type="NCBI Taxonomy" id="700598"/>
    <lineage>
        <taxon>Bacteria</taxon>
        <taxon>Pseudomonadati</taxon>
        <taxon>Bacteroidota</taxon>
        <taxon>Chitinophagia</taxon>
        <taxon>Chitinophagales</taxon>
        <taxon>Chitinophagaceae</taxon>
        <taxon>Niastella</taxon>
    </lineage>
</organism>
<dbReference type="PANTHER" id="PTHR30026">
    <property type="entry name" value="OUTER MEMBRANE PROTEIN TOLC"/>
    <property type="match status" value="1"/>
</dbReference>
<dbReference type="KEGG" id="nko:Niako_0837"/>
<dbReference type="GO" id="GO:0015288">
    <property type="term" value="F:porin activity"/>
    <property type="evidence" value="ECO:0007669"/>
    <property type="project" value="TreeGrafter"/>
</dbReference>
<comment type="similarity">
    <text evidence="2">Belongs to the outer membrane factor (OMF) (TC 1.B.17) family.</text>
</comment>
<protein>
    <submittedName>
        <fullName evidence="10">Outer membrane efflux protein</fullName>
    </submittedName>
</protein>
<feature type="chain" id="PRO_5003517455" evidence="9">
    <location>
        <begin position="23"/>
        <end position="439"/>
    </location>
</feature>
<dbReference type="Pfam" id="PF02321">
    <property type="entry name" value="OEP"/>
    <property type="match status" value="2"/>
</dbReference>
<keyword evidence="3" id="KW-0813">Transport</keyword>
<dbReference type="InterPro" id="IPR003423">
    <property type="entry name" value="OMP_efflux"/>
</dbReference>
<evidence type="ECO:0000256" key="9">
    <source>
        <dbReference type="SAM" id="SignalP"/>
    </source>
</evidence>
<keyword evidence="4" id="KW-1134">Transmembrane beta strand</keyword>
<dbReference type="Gene3D" id="1.20.1600.10">
    <property type="entry name" value="Outer membrane efflux proteins (OEP)"/>
    <property type="match status" value="1"/>
</dbReference>
<keyword evidence="8" id="KW-0175">Coiled coil</keyword>
<dbReference type="GO" id="GO:0009279">
    <property type="term" value="C:cell outer membrane"/>
    <property type="evidence" value="ECO:0007669"/>
    <property type="project" value="UniProtKB-SubCell"/>
</dbReference>
<dbReference type="SUPFAM" id="SSF56954">
    <property type="entry name" value="Outer membrane efflux proteins (OEP)"/>
    <property type="match status" value="1"/>
</dbReference>